<dbReference type="Proteomes" id="UP000181997">
    <property type="component" value="Unassembled WGS sequence"/>
</dbReference>
<keyword evidence="1" id="KW-0812">Transmembrane</keyword>
<feature type="transmembrane region" description="Helical" evidence="1">
    <location>
        <begin position="317"/>
        <end position="344"/>
    </location>
</feature>
<feature type="transmembrane region" description="Helical" evidence="1">
    <location>
        <begin position="153"/>
        <end position="175"/>
    </location>
</feature>
<keyword evidence="3" id="KW-1185">Reference proteome</keyword>
<reference evidence="3" key="1">
    <citation type="submission" date="2016-08" db="EMBL/GenBank/DDBJ databases">
        <authorList>
            <person name="Varghese N."/>
            <person name="Submissions Spin"/>
        </authorList>
    </citation>
    <scope>NUCLEOTIDE SEQUENCE [LARGE SCALE GENOMIC DNA]</scope>
    <source>
        <strain evidence="3">SGD-1123</strain>
    </source>
</reference>
<evidence type="ECO:0008006" key="4">
    <source>
        <dbReference type="Google" id="ProtNLM"/>
    </source>
</evidence>
<name>A0A1C4BLW7_9BACI</name>
<feature type="transmembrane region" description="Helical" evidence="1">
    <location>
        <begin position="30"/>
        <end position="48"/>
    </location>
</feature>
<feature type="transmembrane region" description="Helical" evidence="1">
    <location>
        <begin position="247"/>
        <end position="268"/>
    </location>
</feature>
<gene>
    <name evidence="2" type="ORF">GA0061094_2316</name>
</gene>
<feature type="transmembrane region" description="Helical" evidence="1">
    <location>
        <begin position="120"/>
        <end position="146"/>
    </location>
</feature>
<feature type="transmembrane region" description="Helical" evidence="1">
    <location>
        <begin position="94"/>
        <end position="114"/>
    </location>
</feature>
<feature type="transmembrane region" description="Helical" evidence="1">
    <location>
        <begin position="181"/>
        <end position="202"/>
    </location>
</feature>
<evidence type="ECO:0000256" key="1">
    <source>
        <dbReference type="SAM" id="Phobius"/>
    </source>
</evidence>
<evidence type="ECO:0000313" key="3">
    <source>
        <dbReference type="Proteomes" id="UP000181997"/>
    </source>
</evidence>
<protein>
    <recommendedName>
        <fullName evidence="4">Voltage-dependent anion channel</fullName>
    </recommendedName>
</protein>
<proteinExistence type="predicted"/>
<organism evidence="2 3">
    <name type="scientific">[Bacillus] enclensis</name>
    <dbReference type="NCBI Taxonomy" id="1402860"/>
    <lineage>
        <taxon>Bacteria</taxon>
        <taxon>Bacillati</taxon>
        <taxon>Bacillota</taxon>
        <taxon>Bacilli</taxon>
        <taxon>Bacillales</taxon>
        <taxon>Bacillaceae</taxon>
        <taxon>Rossellomorea</taxon>
    </lineage>
</organism>
<dbReference type="OrthoDB" id="2734473at2"/>
<evidence type="ECO:0000313" key="2">
    <source>
        <dbReference type="EMBL" id="SCC07738.1"/>
    </source>
</evidence>
<dbReference type="AlphaFoldDB" id="A0A1C4BLW7"/>
<sequence length="357" mass="40965">MSEIYFILLLTGGLTFYFYKKRIYIQTSSLAIVMALGIFTQGVFYYYLGMDYFTGFTGKLLSGIVLSLWMSFIISILASIRNRKFRELHLLNPLNRFGIGTWIASSSLCGIIIHEQFSQITVPVVILAIDSIVWMFYIGIIIPYFIKNKDQEVNGIILLSTVSTQSLVLLVHSVYQGADTIFYFWFITAGILFYFICLLFILKRYIFNKWSIVHDWKNSNCILHGALSITGVASVSTGIMPSILVQALWTAATLIFILVESIEIARLVKRVSLFGFREGMWTYHVTQWSRIFTFAMYFTFTLLMEPQGPFIESARNFAAAAGIWVVISVTFIQTAIWFTSFRYISRAHEQKRKSRIA</sequence>
<feature type="transmembrane region" description="Helical" evidence="1">
    <location>
        <begin position="222"/>
        <end position="241"/>
    </location>
</feature>
<keyword evidence="1" id="KW-0472">Membrane</keyword>
<dbReference type="RefSeq" id="WP_141687704.1">
    <property type="nucleotide sequence ID" value="NZ_FMAU01000002.1"/>
</dbReference>
<accession>A0A1C4BLW7</accession>
<dbReference type="EMBL" id="FMAU01000002">
    <property type="protein sequence ID" value="SCC07738.1"/>
    <property type="molecule type" value="Genomic_DNA"/>
</dbReference>
<keyword evidence="1" id="KW-1133">Transmembrane helix</keyword>
<feature type="transmembrane region" description="Helical" evidence="1">
    <location>
        <begin position="288"/>
        <end position="305"/>
    </location>
</feature>
<feature type="transmembrane region" description="Helical" evidence="1">
    <location>
        <begin position="60"/>
        <end position="82"/>
    </location>
</feature>